<dbReference type="VEuPathDB" id="FungiDB:P170DRAFT_422844"/>
<dbReference type="Pfam" id="PF11496">
    <property type="entry name" value="HDA2-3"/>
    <property type="match status" value="1"/>
</dbReference>
<feature type="compositionally biased region" description="Basic and acidic residues" evidence="1">
    <location>
        <begin position="451"/>
        <end position="460"/>
    </location>
</feature>
<gene>
    <name evidence="2" type="ORF">P170DRAFT_422844</name>
</gene>
<dbReference type="STRING" id="1392250.A0A2I2GG95"/>
<dbReference type="InterPro" id="IPR038609">
    <property type="entry name" value="HDA1_su2/3_sf"/>
</dbReference>
<feature type="region of interest" description="Disordered" evidence="1">
    <location>
        <begin position="702"/>
        <end position="744"/>
    </location>
</feature>
<feature type="region of interest" description="Disordered" evidence="1">
    <location>
        <begin position="418"/>
        <end position="478"/>
    </location>
</feature>
<protein>
    <submittedName>
        <fullName evidence="2">Putative HDA1 complex subunit</fullName>
    </submittedName>
</protein>
<feature type="region of interest" description="Disordered" evidence="1">
    <location>
        <begin position="605"/>
        <end position="652"/>
    </location>
</feature>
<feature type="region of interest" description="Disordered" evidence="1">
    <location>
        <begin position="29"/>
        <end position="88"/>
    </location>
</feature>
<proteinExistence type="predicted"/>
<dbReference type="EMBL" id="MSFO01000002">
    <property type="protein sequence ID" value="PLB51905.1"/>
    <property type="molecule type" value="Genomic_DNA"/>
</dbReference>
<feature type="compositionally biased region" description="Polar residues" evidence="1">
    <location>
        <begin position="627"/>
        <end position="643"/>
    </location>
</feature>
<dbReference type="Gene3D" id="3.40.50.12360">
    <property type="match status" value="1"/>
</dbReference>
<dbReference type="RefSeq" id="XP_024707207.1">
    <property type="nucleotide sequence ID" value="XM_024847467.1"/>
</dbReference>
<dbReference type="OrthoDB" id="3647690at2759"/>
<evidence type="ECO:0000313" key="2">
    <source>
        <dbReference type="EMBL" id="PLB51905.1"/>
    </source>
</evidence>
<feature type="compositionally biased region" description="Polar residues" evidence="1">
    <location>
        <begin position="29"/>
        <end position="43"/>
    </location>
</feature>
<sequence length="756" mass="84471">MDRYDKFDGATPREKLKNAYAQLNARLSTPVIQSNDASATPSSAGDIEPTASAPVPETAAPLSVRVDREHGSHTQTDATSAIPAPSAEEPVLELSPRHDVQTIQPSALAVNNAEEILPGSVHLGPSEFAVTLPMDSRVKDSYEKVLASESQGIREFLKISSSHDEVAENKMESLKLKVHDVLKNLSNVATHPDPNLSATDLAQEAAWAEYNSAKFLLLGYLVQLASSRDIHLVILVHGEKSQKVVERYLTGKGLVYTRPREEMGPGTNLEISMIKNSLSFGIQSTRNDGIMETYKRPSAIISLDSSFNAKSPSVEHMRTTFARNGNLLPVIRLIIANSSEHVELCFPNLEQIQQLRLVIQYTMHLCDIVGDLQDDALGVREDIDEILCCLLSDNFNSHWSLPQVEPLHIVSPEELESLPVESQGRADVESASITPAPSQKRAFDVEENEEQASKRLRADTSQDPTQLTESSKFPSQTLDRDIQALEKSLMQMRASHAAERQSLQASLAAVQSRLQEKEKALETLQHRYESRTKDLHRTRQERDRLSETKLASEQRVEKQKEELGKLRDERTQLRHDLEKAREELKTGGGNAAELEPAREEIRRLTKENASLQRKTEYESKQAEYTREQYQNASTVAAQAGNESRQLREENETLKRKVAGDVARLKELNLKSDAERHMSRIVELESTLSNRDDLLRRKEEELREIRKNRPSTRSTSTQPRSPKWTAGNSRPTSPGINNGSAIAGRGSALRFSSEMSL</sequence>
<keyword evidence="3" id="KW-1185">Reference proteome</keyword>
<feature type="compositionally biased region" description="Low complexity" evidence="1">
    <location>
        <begin position="710"/>
        <end position="721"/>
    </location>
</feature>
<feature type="compositionally biased region" description="Basic and acidic residues" evidence="1">
    <location>
        <begin position="613"/>
        <end position="626"/>
    </location>
</feature>
<comment type="caution">
    <text evidence="2">The sequence shown here is derived from an EMBL/GenBank/DDBJ whole genome shotgun (WGS) entry which is preliminary data.</text>
</comment>
<dbReference type="GO" id="GO:0070823">
    <property type="term" value="C:HDA1 complex"/>
    <property type="evidence" value="ECO:0007669"/>
    <property type="project" value="InterPro"/>
</dbReference>
<organism evidence="2 3">
    <name type="scientific">Aspergillus steynii IBT 23096</name>
    <dbReference type="NCBI Taxonomy" id="1392250"/>
    <lineage>
        <taxon>Eukaryota</taxon>
        <taxon>Fungi</taxon>
        <taxon>Dikarya</taxon>
        <taxon>Ascomycota</taxon>
        <taxon>Pezizomycotina</taxon>
        <taxon>Eurotiomycetes</taxon>
        <taxon>Eurotiomycetidae</taxon>
        <taxon>Eurotiales</taxon>
        <taxon>Aspergillaceae</taxon>
        <taxon>Aspergillus</taxon>
        <taxon>Aspergillus subgen. Circumdati</taxon>
    </lineage>
</organism>
<dbReference type="AlphaFoldDB" id="A0A2I2GG95"/>
<accession>A0A2I2GG95</accession>
<feature type="compositionally biased region" description="Polar residues" evidence="1">
    <location>
        <begin position="725"/>
        <end position="739"/>
    </location>
</feature>
<reference evidence="2 3" key="1">
    <citation type="submission" date="2016-12" db="EMBL/GenBank/DDBJ databases">
        <title>The genomes of Aspergillus section Nigri reveals drivers in fungal speciation.</title>
        <authorList>
            <consortium name="DOE Joint Genome Institute"/>
            <person name="Vesth T.C."/>
            <person name="Nybo J."/>
            <person name="Theobald S."/>
            <person name="Brandl J."/>
            <person name="Frisvad J.C."/>
            <person name="Nielsen K.F."/>
            <person name="Lyhne E.K."/>
            <person name="Kogle M.E."/>
            <person name="Kuo A."/>
            <person name="Riley R."/>
            <person name="Clum A."/>
            <person name="Nolan M."/>
            <person name="Lipzen A."/>
            <person name="Salamov A."/>
            <person name="Henrissat B."/>
            <person name="Wiebenga A."/>
            <person name="De Vries R.P."/>
            <person name="Grigoriev I.V."/>
            <person name="Mortensen U.H."/>
            <person name="Andersen M.R."/>
            <person name="Baker S.E."/>
        </authorList>
    </citation>
    <scope>NUCLEOTIDE SEQUENCE [LARGE SCALE GENOMIC DNA]</scope>
    <source>
        <strain evidence="2 3">IBT 23096</strain>
    </source>
</reference>
<name>A0A2I2GG95_9EURO</name>
<evidence type="ECO:0000256" key="1">
    <source>
        <dbReference type="SAM" id="MobiDB-lite"/>
    </source>
</evidence>
<dbReference type="GeneID" id="36555166"/>
<dbReference type="Proteomes" id="UP000234275">
    <property type="component" value="Unassembled WGS sequence"/>
</dbReference>
<evidence type="ECO:0000313" key="3">
    <source>
        <dbReference type="Proteomes" id="UP000234275"/>
    </source>
</evidence>
<dbReference type="InterPro" id="IPR021006">
    <property type="entry name" value="Hda2/3"/>
</dbReference>
<feature type="compositionally biased region" description="Polar residues" evidence="1">
    <location>
        <begin position="461"/>
        <end position="477"/>
    </location>
</feature>
<feature type="region of interest" description="Disordered" evidence="1">
    <location>
        <begin position="529"/>
        <end position="573"/>
    </location>
</feature>